<reference evidence="9" key="1">
    <citation type="journal article" date="2021" name="PeerJ">
        <title>Extensive microbial diversity within the chicken gut microbiome revealed by metagenomics and culture.</title>
        <authorList>
            <person name="Gilroy R."/>
            <person name="Ravi A."/>
            <person name="Getino M."/>
            <person name="Pursley I."/>
            <person name="Horton D.L."/>
            <person name="Alikhan N.F."/>
            <person name="Baker D."/>
            <person name="Gharbi K."/>
            <person name="Hall N."/>
            <person name="Watson M."/>
            <person name="Adriaenssens E.M."/>
            <person name="Foster-Nyarko E."/>
            <person name="Jarju S."/>
            <person name="Secka A."/>
            <person name="Antonio M."/>
            <person name="Oren A."/>
            <person name="Chaudhuri R.R."/>
            <person name="La Ragione R."/>
            <person name="Hildebrand F."/>
            <person name="Pallen M.J."/>
        </authorList>
    </citation>
    <scope>NUCLEOTIDE SEQUENCE</scope>
    <source>
        <strain evidence="9">ChiGjej4B4-12881</strain>
    </source>
</reference>
<reference evidence="9" key="2">
    <citation type="submission" date="2021-04" db="EMBL/GenBank/DDBJ databases">
        <authorList>
            <person name="Gilroy R."/>
        </authorList>
    </citation>
    <scope>NUCLEOTIDE SEQUENCE</scope>
    <source>
        <strain evidence="9">ChiGjej4B4-12881</strain>
    </source>
</reference>
<evidence type="ECO:0000256" key="1">
    <source>
        <dbReference type="ARBA" id="ARBA00003283"/>
    </source>
</evidence>
<accession>A0A9D1W663</accession>
<name>A0A9D1W663_9FIRM</name>
<dbReference type="PANTHER" id="PTHR30349">
    <property type="entry name" value="PHAGE INTEGRASE-RELATED"/>
    <property type="match status" value="1"/>
</dbReference>
<dbReference type="SUPFAM" id="SSF56349">
    <property type="entry name" value="DNA breaking-rejoining enzymes"/>
    <property type="match status" value="1"/>
</dbReference>
<organism evidence="9 10">
    <name type="scientific">Candidatus Lachnoclostridium stercoripullorum</name>
    <dbReference type="NCBI Taxonomy" id="2838635"/>
    <lineage>
        <taxon>Bacteria</taxon>
        <taxon>Bacillati</taxon>
        <taxon>Bacillota</taxon>
        <taxon>Clostridia</taxon>
        <taxon>Lachnospirales</taxon>
        <taxon>Lachnospiraceae</taxon>
    </lineage>
</organism>
<evidence type="ECO:0000256" key="3">
    <source>
        <dbReference type="ARBA" id="ARBA00022908"/>
    </source>
</evidence>
<feature type="domain" description="Core-binding (CB)" evidence="8">
    <location>
        <begin position="10"/>
        <end position="88"/>
    </location>
</feature>
<dbReference type="Pfam" id="PF02899">
    <property type="entry name" value="Phage_int_SAM_1"/>
    <property type="match status" value="1"/>
</dbReference>
<keyword evidence="5" id="KW-0233">DNA recombination</keyword>
<dbReference type="GO" id="GO:0003677">
    <property type="term" value="F:DNA binding"/>
    <property type="evidence" value="ECO:0007669"/>
    <property type="project" value="UniProtKB-UniRule"/>
</dbReference>
<dbReference type="InterPro" id="IPR050090">
    <property type="entry name" value="Tyrosine_recombinase_XerCD"/>
</dbReference>
<evidence type="ECO:0000259" key="8">
    <source>
        <dbReference type="PROSITE" id="PS51900"/>
    </source>
</evidence>
<dbReference type="InterPro" id="IPR044068">
    <property type="entry name" value="CB"/>
</dbReference>
<comment type="function">
    <text evidence="1">Site-specific tyrosine recombinase, which acts by catalyzing the cutting and rejoining of the recombining DNA molecules.</text>
</comment>
<dbReference type="Pfam" id="PF00589">
    <property type="entry name" value="Phage_integrase"/>
    <property type="match status" value="1"/>
</dbReference>
<evidence type="ECO:0000313" key="9">
    <source>
        <dbReference type="EMBL" id="HIX53115.1"/>
    </source>
</evidence>
<sequence length="297" mass="34339">METISTETRKMSSDLRVQYERWMEENERSRGTIRKYGYYLALFQEYLGGREITRREVIRWKEVLKGRFSPGTVNGALAAVNSLFAYCGWKDLQVRLLKVGRKVFCESRRELTKNEYLRLVRAARDSGNERLALLLQTVCSTGIRISELAAITVEAACARSASVDCKGKIRTVFLPEALCRLLRRYADKRGIRSGQIFVTRGGRPLDRSNIWRDMKKLSQAAGVEPEKIFPHNLRHLFARTYYSQERDLLRLSDILGHSDINTTRIYTRESGADHLRRLEQLGLVVEGEKYNRITLLL</sequence>
<dbReference type="Gene3D" id="1.10.150.130">
    <property type="match status" value="1"/>
</dbReference>
<evidence type="ECO:0000256" key="2">
    <source>
        <dbReference type="ARBA" id="ARBA00008857"/>
    </source>
</evidence>
<dbReference type="AlphaFoldDB" id="A0A9D1W663"/>
<dbReference type="EMBL" id="DXEU01000182">
    <property type="protein sequence ID" value="HIX53115.1"/>
    <property type="molecule type" value="Genomic_DNA"/>
</dbReference>
<dbReference type="PANTHER" id="PTHR30349:SF89">
    <property type="entry name" value="INTEGRASE_RECOMBINASE"/>
    <property type="match status" value="1"/>
</dbReference>
<dbReference type="InterPro" id="IPR010998">
    <property type="entry name" value="Integrase_recombinase_N"/>
</dbReference>
<gene>
    <name evidence="9" type="ORF">IAA28_09975</name>
</gene>
<comment type="similarity">
    <text evidence="2">Belongs to the 'phage' integrase family.</text>
</comment>
<dbReference type="Gene3D" id="1.10.443.10">
    <property type="entry name" value="Intergrase catalytic core"/>
    <property type="match status" value="1"/>
</dbReference>
<dbReference type="GO" id="GO:0006310">
    <property type="term" value="P:DNA recombination"/>
    <property type="evidence" value="ECO:0007669"/>
    <property type="project" value="UniProtKB-KW"/>
</dbReference>
<evidence type="ECO:0000313" key="10">
    <source>
        <dbReference type="Proteomes" id="UP000886780"/>
    </source>
</evidence>
<evidence type="ECO:0000259" key="7">
    <source>
        <dbReference type="PROSITE" id="PS51898"/>
    </source>
</evidence>
<protein>
    <submittedName>
        <fullName evidence="9">Tyrosine-type recombinase/integrase</fullName>
    </submittedName>
</protein>
<comment type="caution">
    <text evidence="9">The sequence shown here is derived from an EMBL/GenBank/DDBJ whole genome shotgun (WGS) entry which is preliminary data.</text>
</comment>
<proteinExistence type="inferred from homology"/>
<dbReference type="InterPro" id="IPR002104">
    <property type="entry name" value="Integrase_catalytic"/>
</dbReference>
<dbReference type="PROSITE" id="PS51900">
    <property type="entry name" value="CB"/>
    <property type="match status" value="1"/>
</dbReference>
<keyword evidence="3" id="KW-0229">DNA integration</keyword>
<evidence type="ECO:0000256" key="5">
    <source>
        <dbReference type="ARBA" id="ARBA00023172"/>
    </source>
</evidence>
<evidence type="ECO:0000256" key="4">
    <source>
        <dbReference type="ARBA" id="ARBA00023125"/>
    </source>
</evidence>
<dbReference type="InterPro" id="IPR013762">
    <property type="entry name" value="Integrase-like_cat_sf"/>
</dbReference>
<dbReference type="InterPro" id="IPR004107">
    <property type="entry name" value="Integrase_SAM-like_N"/>
</dbReference>
<keyword evidence="4 6" id="KW-0238">DNA-binding</keyword>
<dbReference type="Proteomes" id="UP000886780">
    <property type="component" value="Unassembled WGS sequence"/>
</dbReference>
<dbReference type="PROSITE" id="PS51898">
    <property type="entry name" value="TYR_RECOMBINASE"/>
    <property type="match status" value="1"/>
</dbReference>
<dbReference type="GO" id="GO:0015074">
    <property type="term" value="P:DNA integration"/>
    <property type="evidence" value="ECO:0007669"/>
    <property type="project" value="UniProtKB-KW"/>
</dbReference>
<evidence type="ECO:0000256" key="6">
    <source>
        <dbReference type="PROSITE-ProRule" id="PRU01248"/>
    </source>
</evidence>
<dbReference type="InterPro" id="IPR011010">
    <property type="entry name" value="DNA_brk_join_enz"/>
</dbReference>
<feature type="domain" description="Tyr recombinase" evidence="7">
    <location>
        <begin position="106"/>
        <end position="280"/>
    </location>
</feature>